<gene>
    <name evidence="1" type="ORF">SAMN05216167_1448</name>
</gene>
<dbReference type="STRING" id="662367.SAMN05216167_1448"/>
<evidence type="ECO:0000313" key="2">
    <source>
        <dbReference type="Proteomes" id="UP000198598"/>
    </source>
</evidence>
<dbReference type="RefSeq" id="WP_245776928.1">
    <property type="nucleotide sequence ID" value="NZ_FOLQ01000044.1"/>
</dbReference>
<evidence type="ECO:0000313" key="1">
    <source>
        <dbReference type="EMBL" id="SFF29578.1"/>
    </source>
</evidence>
<protein>
    <recommendedName>
        <fullName evidence="3">Response regulatory domain-containing protein</fullName>
    </recommendedName>
</protein>
<organism evidence="1 2">
    <name type="scientific">Spirosoma endophyticum</name>
    <dbReference type="NCBI Taxonomy" id="662367"/>
    <lineage>
        <taxon>Bacteria</taxon>
        <taxon>Pseudomonadati</taxon>
        <taxon>Bacteroidota</taxon>
        <taxon>Cytophagia</taxon>
        <taxon>Cytophagales</taxon>
        <taxon>Cytophagaceae</taxon>
        <taxon>Spirosoma</taxon>
    </lineage>
</organism>
<proteinExistence type="predicted"/>
<sequence length="85" mass="9492">MSKLVNPKRRKADQAPILVIEDNANHWLIIRAALQQGFPEVTPVWASHATQALTYLQTASQEVSTNPGSFYKRSTYLAGMMDGPY</sequence>
<keyword evidence="2" id="KW-1185">Reference proteome</keyword>
<name>A0A1I2HJ83_9BACT</name>
<accession>A0A1I2HJ83</accession>
<dbReference type="EMBL" id="FOLQ01000044">
    <property type="protein sequence ID" value="SFF29578.1"/>
    <property type="molecule type" value="Genomic_DNA"/>
</dbReference>
<dbReference type="Proteomes" id="UP000198598">
    <property type="component" value="Unassembled WGS sequence"/>
</dbReference>
<reference evidence="1 2" key="1">
    <citation type="submission" date="2016-10" db="EMBL/GenBank/DDBJ databases">
        <authorList>
            <person name="de Groot N.N."/>
        </authorList>
    </citation>
    <scope>NUCLEOTIDE SEQUENCE [LARGE SCALE GENOMIC DNA]</scope>
    <source>
        <strain evidence="1 2">DSM 26130</strain>
    </source>
</reference>
<dbReference type="AlphaFoldDB" id="A0A1I2HJ83"/>
<evidence type="ECO:0008006" key="3">
    <source>
        <dbReference type="Google" id="ProtNLM"/>
    </source>
</evidence>